<keyword evidence="2" id="KW-1185">Reference proteome</keyword>
<proteinExistence type="predicted"/>
<evidence type="ECO:0000313" key="2">
    <source>
        <dbReference type="Proteomes" id="UP000789525"/>
    </source>
</evidence>
<protein>
    <submittedName>
        <fullName evidence="1">10541_t:CDS:1</fullName>
    </submittedName>
</protein>
<organism evidence="1 2">
    <name type="scientific">Acaulospora colombiana</name>
    <dbReference type="NCBI Taxonomy" id="27376"/>
    <lineage>
        <taxon>Eukaryota</taxon>
        <taxon>Fungi</taxon>
        <taxon>Fungi incertae sedis</taxon>
        <taxon>Mucoromycota</taxon>
        <taxon>Glomeromycotina</taxon>
        <taxon>Glomeromycetes</taxon>
        <taxon>Diversisporales</taxon>
        <taxon>Acaulosporaceae</taxon>
        <taxon>Acaulospora</taxon>
    </lineage>
</organism>
<evidence type="ECO:0000313" key="1">
    <source>
        <dbReference type="EMBL" id="CAG8592303.1"/>
    </source>
</evidence>
<name>A0ACA9MH43_9GLOM</name>
<reference evidence="1" key="1">
    <citation type="submission" date="2021-06" db="EMBL/GenBank/DDBJ databases">
        <authorList>
            <person name="Kallberg Y."/>
            <person name="Tangrot J."/>
            <person name="Rosling A."/>
        </authorList>
    </citation>
    <scope>NUCLEOTIDE SEQUENCE</scope>
    <source>
        <strain evidence="1">CL356</strain>
    </source>
</reference>
<dbReference type="EMBL" id="CAJVPT010012998">
    <property type="protein sequence ID" value="CAG8592303.1"/>
    <property type="molecule type" value="Genomic_DNA"/>
</dbReference>
<gene>
    <name evidence="1" type="ORF">ACOLOM_LOCUS6368</name>
</gene>
<dbReference type="Proteomes" id="UP000789525">
    <property type="component" value="Unassembled WGS sequence"/>
</dbReference>
<comment type="caution">
    <text evidence="1">The sequence shown here is derived from an EMBL/GenBank/DDBJ whole genome shotgun (WGS) entry which is preliminary data.</text>
</comment>
<accession>A0ACA9MH43</accession>
<sequence>MSSPEALTDITLDGLKLLSRGKVRDVYETSDPTALLFVASDRISAYDVVLNNGIPNKGEILTKMSLFWFEKLKDVIPNHLMTAEVDEMPADVQVHANVIRGRSMLVKKAKVLPLEAITRGYITGSAWAEYKSKGTMHGIKLPEGLRESQKLPEPVFTPSTKAEAGQHDENIHPDEAKRLVGAAIYDRVSSAALELYTRAAEYAKTRGVIIADTKFEFGLIPSQDPNSPFVLEGQPMEVILVDEVLTPDSSRFWPFDGYAEGKSQASFDKQYLRDWLTKAGFVKGLEKGPNGQGWTIDPNVVSETRRRYEEALNRLTDGRNTPHRSASLLTPPSSEERPLIQSLPAENSVASGATEPSVKVSLAEKIMAQSALYSQAIQKQQQQQHSTSSTIVPLKNANFNSSVVNPRPRPSTHKDPSSTFTFHRLQQKQQQFLPRNSIKEEHGTPHDEEHDKPIAPSDLSIALTAVELPVIDEEPSQHDDQIELRTRGVERSKPAAPIPKPDPLDNPLKLVMLASPLITPNSRQTMKVPGTTNAKHAISDPIIPVSHNESYADISITGLPLTIDMRASGPTSLIPSSIPSQVDLSPPQLAGPLPEAQSDHGMPQPALGVYQHHNIQLDDFSRLVDSLKITSSMSNEQREASPFQPPRFNKEHGLGDLNKTAQRQVGSGPSYAHLVDTLRSSIFPSSVEAVSRVASSTSEMSAVPGINAGVHKFAPGTITAGGFSTSQPLHLQDLSQLQPPQLQLPYTTPEQALRLLQAAVLAQDHFMGSVNAATTFESSLQPLEPKLSSDRKWMGSEDGNAAPFLNMSPMQRLSSAQSAANPISSTAGKGQSFNKPSHGRIYRPGIKIPPPILPGLDFGRSGGGLMDSGSGASGQVPTLLPALSPTSPLLSSEEPSPVTPHFQHMSRGFDTEEEVKQA</sequence>